<evidence type="ECO:0000256" key="3">
    <source>
        <dbReference type="ARBA" id="ARBA00004613"/>
    </source>
</evidence>
<feature type="chain" id="PRO_5005101222" description="Peroxidase" evidence="22">
    <location>
        <begin position="26"/>
        <end position="333"/>
    </location>
</feature>
<dbReference type="InterPro" id="IPR002016">
    <property type="entry name" value="Haem_peroxidase"/>
</dbReference>
<dbReference type="SUPFAM" id="SSF48113">
    <property type="entry name" value="Heme-dependent peroxidases"/>
    <property type="match status" value="1"/>
</dbReference>
<evidence type="ECO:0000256" key="7">
    <source>
        <dbReference type="ARBA" id="ARBA00022559"/>
    </source>
</evidence>
<dbReference type="CDD" id="cd00693">
    <property type="entry name" value="secretory_peroxidase"/>
    <property type="match status" value="1"/>
</dbReference>
<evidence type="ECO:0000259" key="23">
    <source>
        <dbReference type="PROSITE" id="PS50873"/>
    </source>
</evidence>
<dbReference type="STRING" id="4155.A0A022RKQ9"/>
<keyword evidence="9 19" id="KW-0479">Metal-binding</keyword>
<feature type="binding site" evidence="19">
    <location>
        <position position="77"/>
    </location>
    <ligand>
        <name>Ca(2+)</name>
        <dbReference type="ChEBI" id="CHEBI:29108"/>
        <label>1</label>
    </ligand>
</feature>
<dbReference type="Proteomes" id="UP000030748">
    <property type="component" value="Unassembled WGS sequence"/>
</dbReference>
<evidence type="ECO:0000256" key="14">
    <source>
        <dbReference type="ARBA" id="ARBA00023157"/>
    </source>
</evidence>
<feature type="binding site" evidence="19">
    <location>
        <position position="83"/>
    </location>
    <ligand>
        <name>Ca(2+)</name>
        <dbReference type="ChEBI" id="CHEBI:29108"/>
        <label>1</label>
    </ligand>
</feature>
<dbReference type="GO" id="GO:0006950">
    <property type="term" value="P:response to stress"/>
    <property type="evidence" value="ECO:0000318"/>
    <property type="project" value="GO_Central"/>
</dbReference>
<keyword evidence="25" id="KW-1185">Reference proteome</keyword>
<protein>
    <recommendedName>
        <fullName evidence="5 22">Peroxidase</fullName>
        <ecNumber evidence="5 22">1.11.1.7</ecNumber>
    </recommendedName>
</protein>
<comment type="catalytic activity">
    <reaction evidence="1 22">
        <text>2 a phenolic donor + H2O2 = 2 a phenolic radical donor + 2 H2O</text>
        <dbReference type="Rhea" id="RHEA:56136"/>
        <dbReference type="ChEBI" id="CHEBI:15377"/>
        <dbReference type="ChEBI" id="CHEBI:16240"/>
        <dbReference type="ChEBI" id="CHEBI:139520"/>
        <dbReference type="ChEBI" id="CHEBI:139521"/>
        <dbReference type="EC" id="1.11.1.7"/>
    </reaction>
</comment>
<dbReference type="OMA" id="WVSHEDE"/>
<keyword evidence="6 22" id="KW-0964">Secreted</keyword>
<keyword evidence="11 19" id="KW-0106">Calcium</keyword>
<evidence type="ECO:0000256" key="12">
    <source>
        <dbReference type="ARBA" id="ARBA00023002"/>
    </source>
</evidence>
<comment type="cofactor">
    <cofactor evidence="19 22">
        <name>heme b</name>
        <dbReference type="ChEBI" id="CHEBI:60344"/>
    </cofactor>
    <text evidence="19 22">Binds 1 heme b (iron(II)-protoporphyrin IX) group per subunit.</text>
</comment>
<dbReference type="GO" id="GO:0006979">
    <property type="term" value="P:response to oxidative stress"/>
    <property type="evidence" value="ECO:0007669"/>
    <property type="project" value="UniProtKB-UniRule"/>
</dbReference>
<evidence type="ECO:0000256" key="4">
    <source>
        <dbReference type="ARBA" id="ARBA00006873"/>
    </source>
</evidence>
<evidence type="ECO:0000256" key="13">
    <source>
        <dbReference type="ARBA" id="ARBA00023004"/>
    </source>
</evidence>
<feature type="disulfide bond" evidence="21">
    <location>
        <begin position="75"/>
        <end position="80"/>
    </location>
</feature>
<feature type="disulfide bond" evidence="21">
    <location>
        <begin position="129"/>
        <end position="329"/>
    </location>
</feature>
<evidence type="ECO:0000256" key="10">
    <source>
        <dbReference type="ARBA" id="ARBA00022729"/>
    </source>
</evidence>
<evidence type="ECO:0000256" key="21">
    <source>
        <dbReference type="PIRSR" id="PIRSR600823-5"/>
    </source>
</evidence>
<dbReference type="eggNOG" id="ENOG502QPX7">
    <property type="taxonomic scope" value="Eukaryota"/>
</dbReference>
<dbReference type="PANTHER" id="PTHR31235">
    <property type="entry name" value="PEROXIDASE 25-RELATED"/>
    <property type="match status" value="1"/>
</dbReference>
<evidence type="ECO:0000256" key="5">
    <source>
        <dbReference type="ARBA" id="ARBA00012313"/>
    </source>
</evidence>
<dbReference type="PhylomeDB" id="A0A022RKQ9"/>
<dbReference type="InterPro" id="IPR019794">
    <property type="entry name" value="Peroxidases_AS"/>
</dbReference>
<keyword evidence="15" id="KW-0325">Glycoprotein</keyword>
<dbReference type="GO" id="GO:0042744">
    <property type="term" value="P:hydrogen peroxide catabolic process"/>
    <property type="evidence" value="ECO:0007669"/>
    <property type="project" value="UniProtKB-KW"/>
</dbReference>
<dbReference type="EC" id="1.11.1.7" evidence="5 22"/>
<dbReference type="PRINTS" id="PR00461">
    <property type="entry name" value="PLPEROXIDASE"/>
</dbReference>
<dbReference type="KEGG" id="egt:105955389"/>
<feature type="binding site" evidence="18">
    <location>
        <position position="171"/>
    </location>
    <ligand>
        <name>substrate</name>
    </ligand>
</feature>
<dbReference type="InterPro" id="IPR019793">
    <property type="entry name" value="Peroxidases_heam-ligand_BS"/>
</dbReference>
<dbReference type="EMBL" id="KI630443">
    <property type="protein sequence ID" value="EYU39450.1"/>
    <property type="molecule type" value="Genomic_DNA"/>
</dbReference>
<dbReference type="OrthoDB" id="2113341at2759"/>
<feature type="disulfide bond" evidence="21">
    <location>
        <begin position="42"/>
        <end position="123"/>
    </location>
</feature>
<feature type="disulfide bond" evidence="21">
    <location>
        <begin position="208"/>
        <end position="240"/>
    </location>
</feature>
<dbReference type="GO" id="GO:0020037">
    <property type="term" value="F:heme binding"/>
    <property type="evidence" value="ECO:0007669"/>
    <property type="project" value="UniProtKB-UniRule"/>
</dbReference>
<dbReference type="Pfam" id="PF00141">
    <property type="entry name" value="peroxidase"/>
    <property type="match status" value="1"/>
</dbReference>
<proteinExistence type="inferred from homology"/>
<dbReference type="GO" id="GO:0140825">
    <property type="term" value="F:lactoperoxidase activity"/>
    <property type="evidence" value="ECO:0007669"/>
    <property type="project" value="UniProtKB-EC"/>
</dbReference>
<feature type="signal peptide" evidence="22">
    <location>
        <begin position="1"/>
        <end position="25"/>
    </location>
</feature>
<evidence type="ECO:0000256" key="18">
    <source>
        <dbReference type="PIRSR" id="PIRSR600823-2"/>
    </source>
</evidence>
<dbReference type="PROSITE" id="PS00435">
    <property type="entry name" value="PEROXIDASE_1"/>
    <property type="match status" value="1"/>
</dbReference>
<keyword evidence="7 22" id="KW-0575">Peroxidase</keyword>
<dbReference type="GO" id="GO:0009505">
    <property type="term" value="C:plant-type cell wall"/>
    <property type="evidence" value="ECO:0000318"/>
    <property type="project" value="GO_Central"/>
</dbReference>
<evidence type="ECO:0000256" key="2">
    <source>
        <dbReference type="ARBA" id="ARBA00002322"/>
    </source>
</evidence>
<evidence type="ECO:0000256" key="22">
    <source>
        <dbReference type="RuleBase" id="RU362060"/>
    </source>
</evidence>
<gene>
    <name evidence="24" type="ORF">MIMGU_mgv1a009721mg</name>
</gene>
<feature type="binding site" evidence="19">
    <location>
        <position position="261"/>
    </location>
    <ligand>
        <name>Ca(2+)</name>
        <dbReference type="ChEBI" id="CHEBI:29108"/>
        <label>2</label>
    </ligand>
</feature>
<dbReference type="GO" id="GO:0046872">
    <property type="term" value="F:metal ion binding"/>
    <property type="evidence" value="ECO:0007669"/>
    <property type="project" value="UniProtKB-UniRule"/>
</dbReference>
<dbReference type="PRINTS" id="PR00458">
    <property type="entry name" value="PEROXIDASE"/>
</dbReference>
<evidence type="ECO:0000256" key="9">
    <source>
        <dbReference type="ARBA" id="ARBA00022723"/>
    </source>
</evidence>
<dbReference type="GO" id="GO:0004601">
    <property type="term" value="F:peroxidase activity"/>
    <property type="evidence" value="ECO:0000318"/>
    <property type="project" value="GO_Central"/>
</dbReference>
<evidence type="ECO:0000256" key="11">
    <source>
        <dbReference type="ARBA" id="ARBA00022837"/>
    </source>
</evidence>
<feature type="binding site" evidence="19">
    <location>
        <position position="256"/>
    </location>
    <ligand>
        <name>Ca(2+)</name>
        <dbReference type="ChEBI" id="CHEBI:29108"/>
        <label>2</label>
    </ligand>
</feature>
<evidence type="ECO:0000256" key="17">
    <source>
        <dbReference type="PIRSR" id="PIRSR600823-1"/>
    </source>
</evidence>
<dbReference type="Gene3D" id="1.10.520.10">
    <property type="match status" value="1"/>
</dbReference>
<dbReference type="PROSITE" id="PS00436">
    <property type="entry name" value="PEROXIDASE_2"/>
    <property type="match status" value="1"/>
</dbReference>
<organism evidence="24 25">
    <name type="scientific">Erythranthe guttata</name>
    <name type="common">Yellow monkey flower</name>
    <name type="synonym">Mimulus guttatus</name>
    <dbReference type="NCBI Taxonomy" id="4155"/>
    <lineage>
        <taxon>Eukaryota</taxon>
        <taxon>Viridiplantae</taxon>
        <taxon>Streptophyta</taxon>
        <taxon>Embryophyta</taxon>
        <taxon>Tracheophyta</taxon>
        <taxon>Spermatophyta</taxon>
        <taxon>Magnoliopsida</taxon>
        <taxon>eudicotyledons</taxon>
        <taxon>Gunneridae</taxon>
        <taxon>Pentapetalae</taxon>
        <taxon>asterids</taxon>
        <taxon>lamiids</taxon>
        <taxon>Lamiales</taxon>
        <taxon>Phrymaceae</taxon>
        <taxon>Erythranthe</taxon>
    </lineage>
</organism>
<dbReference type="AlphaFoldDB" id="A0A022RKQ9"/>
<feature type="binding site" description="axial binding residue" evidence="19">
    <location>
        <position position="201"/>
    </location>
    <ligand>
        <name>heme b</name>
        <dbReference type="ChEBI" id="CHEBI:60344"/>
    </ligand>
    <ligandPart>
        <name>Fe</name>
        <dbReference type="ChEBI" id="CHEBI:18248"/>
    </ligandPart>
</feature>
<name>A0A022RKQ9_ERYGU</name>
<evidence type="ECO:0000256" key="15">
    <source>
        <dbReference type="ARBA" id="ARBA00023180"/>
    </source>
</evidence>
<reference evidence="24 25" key="1">
    <citation type="journal article" date="2013" name="Proc. Natl. Acad. Sci. U.S.A.">
        <title>Fine-scale variation in meiotic recombination in Mimulus inferred from population shotgun sequencing.</title>
        <authorList>
            <person name="Hellsten U."/>
            <person name="Wright K.M."/>
            <person name="Jenkins J."/>
            <person name="Shu S."/>
            <person name="Yuan Y."/>
            <person name="Wessler S.R."/>
            <person name="Schmutz J."/>
            <person name="Willis J.H."/>
            <person name="Rokhsar D.S."/>
        </authorList>
    </citation>
    <scope>NUCLEOTIDE SEQUENCE [LARGE SCALE GENOMIC DNA]</scope>
    <source>
        <strain evidence="25">cv. DUN x IM62</strain>
    </source>
</reference>
<comment type="similarity">
    <text evidence="4">Belongs to the peroxidase family. Ascorbate peroxidase subfamily.</text>
</comment>
<keyword evidence="13 19" id="KW-0408">Iron</keyword>
<keyword evidence="16 22" id="KW-0376">Hydrogen peroxide</keyword>
<evidence type="ECO:0000256" key="1">
    <source>
        <dbReference type="ARBA" id="ARBA00000189"/>
    </source>
</evidence>
<evidence type="ECO:0000256" key="20">
    <source>
        <dbReference type="PIRSR" id="PIRSR600823-4"/>
    </source>
</evidence>
<comment type="cofactor">
    <cofactor evidence="19 22">
        <name>Ca(2+)</name>
        <dbReference type="ChEBI" id="CHEBI:29108"/>
    </cofactor>
    <text evidence="19 22">Binds 2 calcium ions per subunit.</text>
</comment>
<feature type="active site" description="Proton acceptor" evidence="17">
    <location>
        <position position="73"/>
    </location>
</feature>
<evidence type="ECO:0000256" key="8">
    <source>
        <dbReference type="ARBA" id="ARBA00022617"/>
    </source>
</evidence>
<evidence type="ECO:0000313" key="25">
    <source>
        <dbReference type="Proteomes" id="UP000030748"/>
    </source>
</evidence>
<dbReference type="InterPro" id="IPR033905">
    <property type="entry name" value="Secretory_peroxidase"/>
</dbReference>
<accession>A0A022RKQ9</accession>
<dbReference type="Gene3D" id="1.10.420.10">
    <property type="entry name" value="Peroxidase, domain 2"/>
    <property type="match status" value="1"/>
</dbReference>
<comment type="function">
    <text evidence="2">Removal of H(2)O(2), oxidation of toxic reductants, biosynthesis and degradation of lignin, suberization, auxin catabolism, response to environmental stresses such as wounding, pathogen attack and oxidative stress. These functions might be dependent on each isozyme/isoform in each plant tissue.</text>
</comment>
<comment type="similarity">
    <text evidence="22">Belongs to the peroxidase family. Classical plant (class III) peroxidase subfamily.</text>
</comment>
<feature type="binding site" evidence="19">
    <location>
        <position position="253"/>
    </location>
    <ligand>
        <name>Ca(2+)</name>
        <dbReference type="ChEBI" id="CHEBI:29108"/>
        <label>2</label>
    </ligand>
</feature>
<feature type="binding site" evidence="19">
    <location>
        <position position="81"/>
    </location>
    <ligand>
        <name>Ca(2+)</name>
        <dbReference type="ChEBI" id="CHEBI:29108"/>
        <label>1</label>
    </ligand>
</feature>
<keyword evidence="8 22" id="KW-0349">Heme</keyword>
<feature type="domain" description="Plant heme peroxidase family profile" evidence="23">
    <location>
        <begin position="32"/>
        <end position="333"/>
    </location>
</feature>
<keyword evidence="14 21" id="KW-1015">Disulfide bond</keyword>
<comment type="subcellular location">
    <subcellularLocation>
        <location evidence="3 22">Secreted</location>
    </subcellularLocation>
</comment>
<dbReference type="InterPro" id="IPR000823">
    <property type="entry name" value="Peroxidase_pln"/>
</dbReference>
<dbReference type="FunFam" id="1.10.420.10:FF:000006">
    <property type="entry name" value="Peroxidase"/>
    <property type="match status" value="1"/>
</dbReference>
<feature type="site" description="Transition state stabilizer" evidence="20">
    <location>
        <position position="69"/>
    </location>
</feature>
<dbReference type="PROSITE" id="PS50873">
    <property type="entry name" value="PEROXIDASE_4"/>
    <property type="match status" value="1"/>
</dbReference>
<evidence type="ECO:0000313" key="24">
    <source>
        <dbReference type="EMBL" id="EYU39450.1"/>
    </source>
</evidence>
<evidence type="ECO:0000256" key="6">
    <source>
        <dbReference type="ARBA" id="ARBA00022525"/>
    </source>
</evidence>
<keyword evidence="12 22" id="KW-0560">Oxidoreductase</keyword>
<feature type="binding site" evidence="19">
    <location>
        <position position="96"/>
    </location>
    <ligand>
        <name>Ca(2+)</name>
        <dbReference type="ChEBI" id="CHEBI:29108"/>
        <label>1</label>
    </ligand>
</feature>
<evidence type="ECO:0000256" key="16">
    <source>
        <dbReference type="ARBA" id="ARBA00023324"/>
    </source>
</evidence>
<dbReference type="FunFam" id="1.10.520.10:FF:000006">
    <property type="entry name" value="Peroxidase"/>
    <property type="match status" value="1"/>
</dbReference>
<keyword evidence="10 22" id="KW-0732">Signal</keyword>
<sequence>MMKHSKFAVALVLLLSLQILSSAMAKSKSPQKLKVGFYAYKCPHAEIIVRKAVNKAVSLNPGLAAGIIRLHFHDCFVRGCDGSLLLDTVAGKPAAEKENVANFPSLRGFEVIDQAKADIEAVCPGTVSCADILAFAARDSSLKAGYIGYDVPSGRRDGRVSLSSEVLANLPPPFFSAAQLKENFKRKGLSLDEMVTLSGAHSIGVSHCSAFSTRLSGFNATFDKDPSLDSGYAAFLKTKCPVPAKGDPAVNNDFQTPTVLDNKYYVNLKNHKGLLTSDQTLFDSSLTKNLVLNNVKYGSVWAKKFAAAMVHMGSIDVLTGKQGEIRKNCRLVN</sequence>
<evidence type="ECO:0000256" key="19">
    <source>
        <dbReference type="PIRSR" id="PIRSR600823-3"/>
    </source>
</evidence>
<dbReference type="InterPro" id="IPR010255">
    <property type="entry name" value="Haem_peroxidase_sf"/>
</dbReference>
<feature type="binding site" evidence="19">
    <location>
        <position position="79"/>
    </location>
    <ligand>
        <name>Ca(2+)</name>
        <dbReference type="ChEBI" id="CHEBI:29108"/>
        <label>1</label>
    </ligand>
</feature>
<feature type="binding site" evidence="19">
    <location>
        <position position="74"/>
    </location>
    <ligand>
        <name>Ca(2+)</name>
        <dbReference type="ChEBI" id="CHEBI:29108"/>
        <label>1</label>
    </ligand>
</feature>
<dbReference type="GO" id="GO:0005576">
    <property type="term" value="C:extracellular region"/>
    <property type="evidence" value="ECO:0007669"/>
    <property type="project" value="UniProtKB-SubCell"/>
</dbReference>